<proteinExistence type="predicted"/>
<accession>A0A2K1Y5Q8</accession>
<dbReference type="SUPFAM" id="SSF52047">
    <property type="entry name" value="RNI-like"/>
    <property type="match status" value="1"/>
</dbReference>
<dbReference type="PANTHER" id="PTHR34145:SF28">
    <property type="entry name" value="F-BOX DOMAIN-CONTAINING PROTEIN"/>
    <property type="match status" value="1"/>
</dbReference>
<feature type="domain" description="F-box" evidence="1">
    <location>
        <begin position="19"/>
        <end position="66"/>
    </location>
</feature>
<dbReference type="SUPFAM" id="SSF81383">
    <property type="entry name" value="F-box domain"/>
    <property type="match status" value="1"/>
</dbReference>
<dbReference type="InParanoid" id="A0A2K1Y5Q8"/>
<sequence length="245" mass="27361">MMTGNRMRRLMNNKPIQEVDLISELPDPIIQHIMSSLPYKDAARMSILSKRFASAWTSFPIIFLDETLNMGSCLELTARSEQPNGGIENAISYAIENNVKELELDFVGKSFKCMAHYSLPMKVLSAQSIIALSLKGFMLEPPQNLALDFPFIKELRLEKCKGMQKLSVSSQTLKIVVLEKVEIDASNLESFSFGGGANSSCSVDITACKSLEYLSLRNAAITDEWIKHEVAQFLRLEVFKVVGVD</sequence>
<organism evidence="2 3">
    <name type="scientific">Populus trichocarpa</name>
    <name type="common">Western balsam poplar</name>
    <name type="synonym">Populus balsamifera subsp. trichocarpa</name>
    <dbReference type="NCBI Taxonomy" id="3694"/>
    <lineage>
        <taxon>Eukaryota</taxon>
        <taxon>Viridiplantae</taxon>
        <taxon>Streptophyta</taxon>
        <taxon>Embryophyta</taxon>
        <taxon>Tracheophyta</taxon>
        <taxon>Spermatophyta</taxon>
        <taxon>Magnoliopsida</taxon>
        <taxon>eudicotyledons</taxon>
        <taxon>Gunneridae</taxon>
        <taxon>Pentapetalae</taxon>
        <taxon>rosids</taxon>
        <taxon>fabids</taxon>
        <taxon>Malpighiales</taxon>
        <taxon>Salicaceae</taxon>
        <taxon>Saliceae</taxon>
        <taxon>Populus</taxon>
    </lineage>
</organism>
<reference evidence="2 3" key="1">
    <citation type="journal article" date="2006" name="Science">
        <title>The genome of black cottonwood, Populus trichocarpa (Torr. &amp; Gray).</title>
        <authorList>
            <person name="Tuskan G.A."/>
            <person name="Difazio S."/>
            <person name="Jansson S."/>
            <person name="Bohlmann J."/>
            <person name="Grigoriev I."/>
            <person name="Hellsten U."/>
            <person name="Putnam N."/>
            <person name="Ralph S."/>
            <person name="Rombauts S."/>
            <person name="Salamov A."/>
            <person name="Schein J."/>
            <person name="Sterck L."/>
            <person name="Aerts A."/>
            <person name="Bhalerao R.R."/>
            <person name="Bhalerao R.P."/>
            <person name="Blaudez D."/>
            <person name="Boerjan W."/>
            <person name="Brun A."/>
            <person name="Brunner A."/>
            <person name="Busov V."/>
            <person name="Campbell M."/>
            <person name="Carlson J."/>
            <person name="Chalot M."/>
            <person name="Chapman J."/>
            <person name="Chen G.L."/>
            <person name="Cooper D."/>
            <person name="Coutinho P.M."/>
            <person name="Couturier J."/>
            <person name="Covert S."/>
            <person name="Cronk Q."/>
            <person name="Cunningham R."/>
            <person name="Davis J."/>
            <person name="Degroeve S."/>
            <person name="Dejardin A."/>
            <person name="Depamphilis C."/>
            <person name="Detter J."/>
            <person name="Dirks B."/>
            <person name="Dubchak I."/>
            <person name="Duplessis S."/>
            <person name="Ehlting J."/>
            <person name="Ellis B."/>
            <person name="Gendler K."/>
            <person name="Goodstein D."/>
            <person name="Gribskov M."/>
            <person name="Grimwood J."/>
            <person name="Groover A."/>
            <person name="Gunter L."/>
            <person name="Hamberger B."/>
            <person name="Heinze B."/>
            <person name="Helariutta Y."/>
            <person name="Henrissat B."/>
            <person name="Holligan D."/>
            <person name="Holt R."/>
            <person name="Huang W."/>
            <person name="Islam-Faridi N."/>
            <person name="Jones S."/>
            <person name="Jones-Rhoades M."/>
            <person name="Jorgensen R."/>
            <person name="Joshi C."/>
            <person name="Kangasjarvi J."/>
            <person name="Karlsson J."/>
            <person name="Kelleher C."/>
            <person name="Kirkpatrick R."/>
            <person name="Kirst M."/>
            <person name="Kohler A."/>
            <person name="Kalluri U."/>
            <person name="Larimer F."/>
            <person name="Leebens-Mack J."/>
            <person name="Leple J.C."/>
            <person name="Locascio P."/>
            <person name="Lou Y."/>
            <person name="Lucas S."/>
            <person name="Martin F."/>
            <person name="Montanini B."/>
            <person name="Napoli C."/>
            <person name="Nelson D.R."/>
            <person name="Nelson C."/>
            <person name="Nieminen K."/>
            <person name="Nilsson O."/>
            <person name="Pereda V."/>
            <person name="Peter G."/>
            <person name="Philippe R."/>
            <person name="Pilate G."/>
            <person name="Poliakov A."/>
            <person name="Razumovskaya J."/>
            <person name="Richardson P."/>
            <person name="Rinaldi C."/>
            <person name="Ritland K."/>
            <person name="Rouze P."/>
            <person name="Ryaboy D."/>
            <person name="Schmutz J."/>
            <person name="Schrader J."/>
            <person name="Segerman B."/>
            <person name="Shin H."/>
            <person name="Siddiqui A."/>
            <person name="Sterky F."/>
            <person name="Terry A."/>
            <person name="Tsai C.J."/>
            <person name="Uberbacher E."/>
            <person name="Unneberg P."/>
            <person name="Vahala J."/>
            <person name="Wall K."/>
            <person name="Wessler S."/>
            <person name="Yang G."/>
            <person name="Yin T."/>
            <person name="Douglas C."/>
            <person name="Marra M."/>
            <person name="Sandberg G."/>
            <person name="Van de Peer Y."/>
            <person name="Rokhsar D."/>
        </authorList>
    </citation>
    <scope>NUCLEOTIDE SEQUENCE [LARGE SCALE GENOMIC DNA]</scope>
    <source>
        <strain evidence="3">cv. Nisqually</strain>
    </source>
</reference>
<dbReference type="InterPro" id="IPR053772">
    <property type="entry name" value="At1g61320/At1g61330-like"/>
</dbReference>
<dbReference type="PANTHER" id="PTHR34145">
    <property type="entry name" value="OS02G0105600 PROTEIN"/>
    <property type="match status" value="1"/>
</dbReference>
<dbReference type="Gene3D" id="1.20.1280.50">
    <property type="match status" value="1"/>
</dbReference>
<dbReference type="SMART" id="SM00256">
    <property type="entry name" value="FBOX"/>
    <property type="match status" value="1"/>
</dbReference>
<dbReference type="Proteomes" id="UP000006729">
    <property type="component" value="Chromosome 13"/>
</dbReference>
<dbReference type="InterPro" id="IPR053781">
    <property type="entry name" value="F-box_AtFBL13-like"/>
</dbReference>
<name>A0A2K1Y5Q8_POPTR</name>
<dbReference type="Pfam" id="PF00646">
    <property type="entry name" value="F-box"/>
    <property type="match status" value="1"/>
</dbReference>
<dbReference type="InterPro" id="IPR032675">
    <property type="entry name" value="LRR_dom_sf"/>
</dbReference>
<dbReference type="STRING" id="3694.A0A2K1Y5Q8"/>
<evidence type="ECO:0000313" key="2">
    <source>
        <dbReference type="EMBL" id="PNT08374.1"/>
    </source>
</evidence>
<dbReference type="InterPro" id="IPR001810">
    <property type="entry name" value="F-box_dom"/>
</dbReference>
<dbReference type="PROSITE" id="PS50181">
    <property type="entry name" value="FBOX"/>
    <property type="match status" value="1"/>
</dbReference>
<evidence type="ECO:0000259" key="1">
    <source>
        <dbReference type="PROSITE" id="PS50181"/>
    </source>
</evidence>
<dbReference type="CDD" id="cd22160">
    <property type="entry name" value="F-box_AtFBL13-like"/>
    <property type="match status" value="1"/>
</dbReference>
<protein>
    <recommendedName>
        <fullName evidence="1">F-box domain-containing protein</fullName>
    </recommendedName>
</protein>
<keyword evidence="3" id="KW-1185">Reference proteome</keyword>
<gene>
    <name evidence="2" type="ORF">POPTR_013G146500</name>
</gene>
<dbReference type="InterPro" id="IPR036047">
    <property type="entry name" value="F-box-like_dom_sf"/>
</dbReference>
<dbReference type="Gene3D" id="3.80.10.10">
    <property type="entry name" value="Ribonuclease Inhibitor"/>
    <property type="match status" value="1"/>
</dbReference>
<evidence type="ECO:0000313" key="3">
    <source>
        <dbReference type="Proteomes" id="UP000006729"/>
    </source>
</evidence>
<dbReference type="AlphaFoldDB" id="A0A2K1Y5Q8"/>
<dbReference type="EMBL" id="CM009302">
    <property type="protein sequence ID" value="PNT08374.1"/>
    <property type="molecule type" value="Genomic_DNA"/>
</dbReference>